<sequence length="96" mass="9857">MNAKFLFAAAAIAAAVSGVARADEADASQFAIKFDGQRTRAEVMAEAARVPAARSQEPAGSRVLVAPTSNVSVQAVRAEAAQALRLGKIPSGELSF</sequence>
<reference evidence="2" key="1">
    <citation type="submission" date="2020-08" db="EMBL/GenBank/DDBJ databases">
        <title>Ramlibacter sp. USB13 16S ribosomal RNA gene genome sequencing and assembly.</title>
        <authorList>
            <person name="Kang M."/>
        </authorList>
    </citation>
    <scope>NUCLEOTIDE SEQUENCE</scope>
    <source>
        <strain evidence="2">USB13</strain>
    </source>
</reference>
<accession>A0A923MWP8</accession>
<evidence type="ECO:0000313" key="2">
    <source>
        <dbReference type="EMBL" id="MBC5785122.1"/>
    </source>
</evidence>
<organism evidence="2 3">
    <name type="scientific">Ramlibacter cellulosilyticus</name>
    <dbReference type="NCBI Taxonomy" id="2764187"/>
    <lineage>
        <taxon>Bacteria</taxon>
        <taxon>Pseudomonadati</taxon>
        <taxon>Pseudomonadota</taxon>
        <taxon>Betaproteobacteria</taxon>
        <taxon>Burkholderiales</taxon>
        <taxon>Comamonadaceae</taxon>
        <taxon>Ramlibacter</taxon>
    </lineage>
</organism>
<protein>
    <submittedName>
        <fullName evidence="2">DUF4148 domain-containing protein</fullName>
    </submittedName>
</protein>
<keyword evidence="3" id="KW-1185">Reference proteome</keyword>
<dbReference type="AlphaFoldDB" id="A0A923MWP8"/>
<evidence type="ECO:0000256" key="1">
    <source>
        <dbReference type="SAM" id="SignalP"/>
    </source>
</evidence>
<keyword evidence="1" id="KW-0732">Signal</keyword>
<feature type="chain" id="PRO_5036720446" evidence="1">
    <location>
        <begin position="23"/>
        <end position="96"/>
    </location>
</feature>
<dbReference type="Proteomes" id="UP000608513">
    <property type="component" value="Unassembled WGS sequence"/>
</dbReference>
<dbReference type="RefSeq" id="WP_187077872.1">
    <property type="nucleotide sequence ID" value="NZ_JACORT010000009.1"/>
</dbReference>
<dbReference type="EMBL" id="JACORT010000009">
    <property type="protein sequence ID" value="MBC5785122.1"/>
    <property type="molecule type" value="Genomic_DNA"/>
</dbReference>
<comment type="caution">
    <text evidence="2">The sequence shown here is derived from an EMBL/GenBank/DDBJ whole genome shotgun (WGS) entry which is preliminary data.</text>
</comment>
<evidence type="ECO:0000313" key="3">
    <source>
        <dbReference type="Proteomes" id="UP000608513"/>
    </source>
</evidence>
<proteinExistence type="predicted"/>
<name>A0A923MWP8_9BURK</name>
<gene>
    <name evidence="2" type="ORF">H8N03_19400</name>
</gene>
<feature type="signal peptide" evidence="1">
    <location>
        <begin position="1"/>
        <end position="22"/>
    </location>
</feature>